<dbReference type="RefSeq" id="XP_001646396.1">
    <property type="nucleotide sequence ID" value="XM_001646346.1"/>
</dbReference>
<dbReference type="GO" id="GO:0000408">
    <property type="term" value="C:EKC/KEOPS complex"/>
    <property type="evidence" value="ECO:0007669"/>
    <property type="project" value="EnsemblFungi"/>
</dbReference>
<evidence type="ECO:0000256" key="10">
    <source>
        <dbReference type="ARBA" id="ARBA00023159"/>
    </source>
</evidence>
<dbReference type="OMA" id="QDHLNIF"/>
<organism evidence="16">
    <name type="scientific">Vanderwaltozyma polyspora (strain ATCC 22028 / DSM 70294 / BCRC 21397 / CBS 2163 / NBRC 10782 / NRRL Y-8283 / UCD 57-17)</name>
    <name type="common">Kluyveromyces polysporus</name>
    <dbReference type="NCBI Taxonomy" id="436907"/>
    <lineage>
        <taxon>Eukaryota</taxon>
        <taxon>Fungi</taxon>
        <taxon>Dikarya</taxon>
        <taxon>Ascomycota</taxon>
        <taxon>Saccharomycotina</taxon>
        <taxon>Saccharomycetes</taxon>
        <taxon>Saccharomycetales</taxon>
        <taxon>Saccharomycetaceae</taxon>
        <taxon>Vanderwaltozyma</taxon>
    </lineage>
</organism>
<evidence type="ECO:0000256" key="8">
    <source>
        <dbReference type="ARBA" id="ARBA00022895"/>
    </source>
</evidence>
<reference evidence="15 16" key="1">
    <citation type="journal article" date="2007" name="Proc. Natl. Acad. Sci. U.S.A.">
        <title>Independent sorting-out of thousands of duplicated gene pairs in two yeast species descended from a whole-genome duplication.</title>
        <authorList>
            <person name="Scannell D.R."/>
            <person name="Frank A.C."/>
            <person name="Conant G.C."/>
            <person name="Byrne K.P."/>
            <person name="Woolfit M."/>
            <person name="Wolfe K.H."/>
        </authorList>
    </citation>
    <scope>NUCLEOTIDE SEQUENCE [LARGE SCALE GENOMIC DNA]</scope>
    <source>
        <strain evidence="16">ATCC 22028 / DSM 70294 / BCRC 21397 / CBS 2163 / NBRC 10782 / NRRL Y-8283 / UCD 57-17</strain>
    </source>
</reference>
<keyword evidence="16" id="KW-1185">Reference proteome</keyword>
<evidence type="ECO:0000256" key="9">
    <source>
        <dbReference type="ARBA" id="ARBA00023015"/>
    </source>
</evidence>
<sequence>MSLPKAVYSSRDIEEKLFTVDPNNSRYQTTNGKTTGPSEWVLNAGQVDVDRPSDPRVKDDVSGELTYLSKLRTNLTGLQDDINEFLTDQMELAKKKRIKNEKREMQEQEKRIDDEINELLDGGDGEEEED</sequence>
<dbReference type="KEGG" id="vpo:Kpol_2001p43"/>
<evidence type="ECO:0000256" key="4">
    <source>
        <dbReference type="ARBA" id="ARBA00011534"/>
    </source>
</evidence>
<dbReference type="GO" id="GO:0045944">
    <property type="term" value="P:positive regulation of transcription by RNA polymerase II"/>
    <property type="evidence" value="ECO:0007669"/>
    <property type="project" value="EnsemblFungi"/>
</dbReference>
<comment type="subunit">
    <text evidence="4">Component of the EKC/KEOPS complex composed of at least BUD32, CGI121, GON7, KAE1 and PCC1; the whole complex dimerizes.</text>
</comment>
<comment type="similarity">
    <text evidence="3">Belongs to the GON7 family.</text>
</comment>
<dbReference type="InParanoid" id="A7TGS5"/>
<gene>
    <name evidence="15" type="ORF">Kpol_2001p43</name>
</gene>
<keyword evidence="7" id="KW-0819">tRNA processing</keyword>
<dbReference type="GO" id="GO:0000032">
    <property type="term" value="P:cell wall mannoprotein biosynthetic process"/>
    <property type="evidence" value="ECO:0007669"/>
    <property type="project" value="EnsemblFungi"/>
</dbReference>
<keyword evidence="10" id="KW-0010">Activator</keyword>
<comment type="function">
    <text evidence="13">Component of the EKC/KEOPS complex that is required for the formation of a threonylcarbamoyl group on adenosine at position 37 (t(6)A37) in tRNAs that read codons beginning with adenine. The complex is probably involved in the transfer of the threonylcarbamoyl moiety of threonylcarbamoyl-AMP (TC-AMP) to the N6 group of A37. GON7 likely plays a supporting role to the catalytic subunit KAE1 in the complex. The EKC/KEOPS complex also promotes both telomere uncapping and telomere elongation. The complex is required for efficient recruitment of transcriptional coactivators.</text>
</comment>
<evidence type="ECO:0000256" key="12">
    <source>
        <dbReference type="ARBA" id="ARBA00023242"/>
    </source>
</evidence>
<evidence type="ECO:0000256" key="6">
    <source>
        <dbReference type="ARBA" id="ARBA00022454"/>
    </source>
</evidence>
<dbReference type="OrthoDB" id="2288868at2759"/>
<dbReference type="EMBL" id="DS480388">
    <property type="protein sequence ID" value="EDO18538.1"/>
    <property type="molecule type" value="Genomic_DNA"/>
</dbReference>
<evidence type="ECO:0000256" key="13">
    <source>
        <dbReference type="ARBA" id="ARBA00025393"/>
    </source>
</evidence>
<keyword evidence="9" id="KW-0805">Transcription regulation</keyword>
<dbReference type="Pfam" id="PF08738">
    <property type="entry name" value="Gon7"/>
    <property type="match status" value="1"/>
</dbReference>
<dbReference type="Proteomes" id="UP000000267">
    <property type="component" value="Unassembled WGS sequence"/>
</dbReference>
<dbReference type="GO" id="GO:0008033">
    <property type="term" value="P:tRNA processing"/>
    <property type="evidence" value="ECO:0007669"/>
    <property type="project" value="UniProtKB-KW"/>
</dbReference>
<keyword evidence="11" id="KW-0804">Transcription</keyword>
<dbReference type="AlphaFoldDB" id="A7TGS5"/>
<dbReference type="STRING" id="436907.A7TGS5"/>
<evidence type="ECO:0000256" key="1">
    <source>
        <dbReference type="ARBA" id="ARBA00004123"/>
    </source>
</evidence>
<dbReference type="eggNOG" id="ENOG502S429">
    <property type="taxonomic scope" value="Eukaryota"/>
</dbReference>
<keyword evidence="12" id="KW-0539">Nucleus</keyword>
<feature type="region of interest" description="Disordered" evidence="14">
    <location>
        <begin position="99"/>
        <end position="130"/>
    </location>
</feature>
<accession>A7TGS5</accession>
<evidence type="ECO:0000256" key="7">
    <source>
        <dbReference type="ARBA" id="ARBA00022694"/>
    </source>
</evidence>
<feature type="compositionally biased region" description="Acidic residues" evidence="14">
    <location>
        <begin position="115"/>
        <end position="130"/>
    </location>
</feature>
<dbReference type="HOGENOM" id="CLU_151420_1_0_1"/>
<protein>
    <recommendedName>
        <fullName evidence="5">EKC/KEOPS complex subunit GON7</fullName>
    </recommendedName>
</protein>
<keyword evidence="6" id="KW-0158">Chromosome</keyword>
<comment type="subcellular location">
    <subcellularLocation>
        <location evidence="2">Chromosome</location>
        <location evidence="2">Telomere</location>
    </subcellularLocation>
    <subcellularLocation>
        <location evidence="1">Nucleus</location>
    </subcellularLocation>
</comment>
<dbReference type="GO" id="GO:0000722">
    <property type="term" value="P:telomere maintenance via recombination"/>
    <property type="evidence" value="ECO:0007669"/>
    <property type="project" value="EnsemblFungi"/>
</dbReference>
<dbReference type="GO" id="GO:0031490">
    <property type="term" value="F:chromatin DNA binding"/>
    <property type="evidence" value="ECO:0007669"/>
    <property type="project" value="EnsemblFungi"/>
</dbReference>
<evidence type="ECO:0000256" key="2">
    <source>
        <dbReference type="ARBA" id="ARBA00004574"/>
    </source>
</evidence>
<dbReference type="InterPro" id="IPR014849">
    <property type="entry name" value="EKC/KEOPS_Gon7"/>
</dbReference>
<dbReference type="GeneID" id="5546835"/>
<evidence type="ECO:0000256" key="14">
    <source>
        <dbReference type="SAM" id="MobiDB-lite"/>
    </source>
</evidence>
<dbReference type="GO" id="GO:0000785">
    <property type="term" value="C:chromatin"/>
    <property type="evidence" value="ECO:0007669"/>
    <property type="project" value="EnsemblFungi"/>
</dbReference>
<keyword evidence="8" id="KW-0779">Telomere</keyword>
<evidence type="ECO:0000256" key="3">
    <source>
        <dbReference type="ARBA" id="ARBA00008529"/>
    </source>
</evidence>
<evidence type="ECO:0000256" key="11">
    <source>
        <dbReference type="ARBA" id="ARBA00023163"/>
    </source>
</evidence>
<proteinExistence type="inferred from homology"/>
<dbReference type="FunCoup" id="A7TGS5">
    <property type="interactions" value="38"/>
</dbReference>
<feature type="compositionally biased region" description="Basic and acidic residues" evidence="14">
    <location>
        <begin position="101"/>
        <end position="114"/>
    </location>
</feature>
<dbReference type="PhylomeDB" id="A7TGS5"/>
<dbReference type="GO" id="GO:0000781">
    <property type="term" value="C:chromosome, telomeric region"/>
    <property type="evidence" value="ECO:0007669"/>
    <property type="project" value="UniProtKB-SubCell"/>
</dbReference>
<evidence type="ECO:0000313" key="16">
    <source>
        <dbReference type="Proteomes" id="UP000000267"/>
    </source>
</evidence>
<evidence type="ECO:0000313" key="15">
    <source>
        <dbReference type="EMBL" id="EDO18538.1"/>
    </source>
</evidence>
<name>A7TGS5_VANPO</name>
<dbReference type="GO" id="GO:0005634">
    <property type="term" value="C:nucleus"/>
    <property type="evidence" value="ECO:0007669"/>
    <property type="project" value="UniProtKB-SubCell"/>
</dbReference>
<evidence type="ECO:0000256" key="5">
    <source>
        <dbReference type="ARBA" id="ARBA00019746"/>
    </source>
</evidence>